<feature type="region of interest" description="Disordered" evidence="1">
    <location>
        <begin position="1"/>
        <end position="35"/>
    </location>
</feature>
<evidence type="ECO:0000313" key="2">
    <source>
        <dbReference type="EMBL" id="KAG6371907.1"/>
    </source>
</evidence>
<proteinExistence type="predicted"/>
<sequence length="223" mass="25901">MGGEGPYLRFLNDPEDGSQSSRASPARPPLPLNNKQLDETYTRAHAFLLKRIEQLVQLGWEQHETDDALLTPLSYTRFRPEYTSLLAQRSRVELRLPRTASAWFEPSLIPQWKTMFERSALFEARRHGRGSSTSDRYADVYLYVDVEFPLQDIFNFLQCLMPDVLVIIRVDDLDDIGESETTQRLPSPRWIEEYAEELCPIFGEERFTNVPERFSNAVVLRSL</sequence>
<dbReference type="AlphaFoldDB" id="A0A8I2YHK2"/>
<organism evidence="2 3">
    <name type="scientific">Boletus reticuloceps</name>
    <dbReference type="NCBI Taxonomy" id="495285"/>
    <lineage>
        <taxon>Eukaryota</taxon>
        <taxon>Fungi</taxon>
        <taxon>Dikarya</taxon>
        <taxon>Basidiomycota</taxon>
        <taxon>Agaricomycotina</taxon>
        <taxon>Agaricomycetes</taxon>
        <taxon>Agaricomycetidae</taxon>
        <taxon>Boletales</taxon>
        <taxon>Boletineae</taxon>
        <taxon>Boletaceae</taxon>
        <taxon>Boletoideae</taxon>
        <taxon>Boletus</taxon>
    </lineage>
</organism>
<dbReference type="EMBL" id="JAGFBS010000031">
    <property type="protein sequence ID" value="KAG6371907.1"/>
    <property type="molecule type" value="Genomic_DNA"/>
</dbReference>
<dbReference type="OrthoDB" id="3209743at2759"/>
<comment type="caution">
    <text evidence="2">The sequence shown here is derived from an EMBL/GenBank/DDBJ whole genome shotgun (WGS) entry which is preliminary data.</text>
</comment>
<dbReference type="Proteomes" id="UP000683000">
    <property type="component" value="Unassembled WGS sequence"/>
</dbReference>
<evidence type="ECO:0000313" key="3">
    <source>
        <dbReference type="Proteomes" id="UP000683000"/>
    </source>
</evidence>
<gene>
    <name evidence="2" type="ORF">JVT61DRAFT_8915</name>
</gene>
<name>A0A8I2YHK2_9AGAM</name>
<accession>A0A8I2YHK2</accession>
<reference evidence="2" key="1">
    <citation type="submission" date="2021-03" db="EMBL/GenBank/DDBJ databases">
        <title>Evolutionary innovations through gain and loss of genes in the ectomycorrhizal Boletales.</title>
        <authorList>
            <person name="Wu G."/>
            <person name="Miyauchi S."/>
            <person name="Morin E."/>
            <person name="Yang Z.-L."/>
            <person name="Xu J."/>
            <person name="Martin F.M."/>
        </authorList>
    </citation>
    <scope>NUCLEOTIDE SEQUENCE</scope>
    <source>
        <strain evidence="2">BR01</strain>
    </source>
</reference>
<evidence type="ECO:0000256" key="1">
    <source>
        <dbReference type="SAM" id="MobiDB-lite"/>
    </source>
</evidence>
<keyword evidence="3" id="KW-1185">Reference proteome</keyword>
<protein>
    <submittedName>
        <fullName evidence="2">Uncharacterized protein</fullName>
    </submittedName>
</protein>